<evidence type="ECO:0000313" key="2">
    <source>
        <dbReference type="Proteomes" id="UP000431826"/>
    </source>
</evidence>
<protein>
    <submittedName>
        <fullName evidence="1">Toxin Doc</fullName>
    </submittedName>
</protein>
<organism evidence="1 2">
    <name type="scientific">Streptomyces tubercidicus</name>
    <dbReference type="NCBI Taxonomy" id="47759"/>
    <lineage>
        <taxon>Bacteria</taxon>
        <taxon>Bacillati</taxon>
        <taxon>Actinomycetota</taxon>
        <taxon>Actinomycetes</taxon>
        <taxon>Kitasatosporales</taxon>
        <taxon>Streptomycetaceae</taxon>
        <taxon>Streptomyces</taxon>
    </lineage>
</organism>
<reference evidence="1 2" key="1">
    <citation type="submission" date="2019-12" db="EMBL/GenBank/DDBJ databases">
        <title>Whole genome shotgun sequence of Streptomyces tubercidicus NBRC 13090.</title>
        <authorList>
            <person name="Ichikawa N."/>
            <person name="Kimura A."/>
            <person name="Kitahashi Y."/>
            <person name="Komaki H."/>
            <person name="Tamura T."/>
        </authorList>
    </citation>
    <scope>NUCLEOTIDE SEQUENCE [LARGE SCALE GENOMIC DNA]</scope>
    <source>
        <strain evidence="1 2">NBRC 13090</strain>
    </source>
</reference>
<evidence type="ECO:0000313" key="1">
    <source>
        <dbReference type="EMBL" id="GFE36652.1"/>
    </source>
</evidence>
<keyword evidence="2" id="KW-1185">Reference proteome</keyword>
<dbReference type="OrthoDB" id="4295590at2"/>
<dbReference type="Gene3D" id="1.20.120.1870">
    <property type="entry name" value="Fic/DOC protein, Fido domain"/>
    <property type="match status" value="1"/>
</dbReference>
<comment type="caution">
    <text evidence="1">The sequence shown here is derived from an EMBL/GenBank/DDBJ whole genome shotgun (WGS) entry which is preliminary data.</text>
</comment>
<dbReference type="InterPro" id="IPR053737">
    <property type="entry name" value="Type_II_TA_Toxin"/>
</dbReference>
<proteinExistence type="predicted"/>
<dbReference type="GeneID" id="96282490"/>
<sequence>MILTVDLSWLLQTAQEQLPGDPDVLDYGALEAARARHCAVVMGNTVYPEPHHRAAALLQSLVRLPALEHSNELFAVTIAAAYLRASGRPVKVATDQAADLVAQSASGQLSVRDIAAALRTWTHGD</sequence>
<name>A0A640UMV3_9ACTN</name>
<gene>
    <name evidence="1" type="primary">doc</name>
    <name evidence="1" type="ORF">Stube_13250</name>
</gene>
<dbReference type="EMBL" id="BLIR01000001">
    <property type="protein sequence ID" value="GFE36652.1"/>
    <property type="molecule type" value="Genomic_DNA"/>
</dbReference>
<dbReference type="Proteomes" id="UP000431826">
    <property type="component" value="Unassembled WGS sequence"/>
</dbReference>
<dbReference type="AlphaFoldDB" id="A0A640UMV3"/>
<dbReference type="RefSeq" id="WP_159742909.1">
    <property type="nucleotide sequence ID" value="NZ_BLIR01000001.1"/>
</dbReference>
<accession>A0A640UMV3</accession>